<name>A0A1C3UWM8_9HYPH</name>
<gene>
    <name evidence="1" type="ORF">GA0061101_103458</name>
</gene>
<reference evidence="1 2" key="1">
    <citation type="submission" date="2016-08" db="EMBL/GenBank/DDBJ databases">
        <authorList>
            <person name="Seilhamer J.J."/>
        </authorList>
    </citation>
    <scope>NUCLEOTIDE SEQUENCE [LARGE SCALE GENOMIC DNA]</scope>
    <source>
        <strain evidence="1 2">P1-7</strain>
    </source>
</reference>
<organism evidence="1 2">
    <name type="scientific">Rhizobium lusitanum</name>
    <dbReference type="NCBI Taxonomy" id="293958"/>
    <lineage>
        <taxon>Bacteria</taxon>
        <taxon>Pseudomonadati</taxon>
        <taxon>Pseudomonadota</taxon>
        <taxon>Alphaproteobacteria</taxon>
        <taxon>Hyphomicrobiales</taxon>
        <taxon>Rhizobiaceae</taxon>
        <taxon>Rhizobium/Agrobacterium group</taxon>
        <taxon>Rhizobium</taxon>
    </lineage>
</organism>
<dbReference type="EMBL" id="FMAF01000003">
    <property type="protein sequence ID" value="SCB19861.1"/>
    <property type="molecule type" value="Genomic_DNA"/>
</dbReference>
<sequence length="92" mass="10144">MESLGLVAAGRLLAMPMVALVVLAAMLAPAAAGEVRFGKNVRVGGHDFSNQTFDSKHRARIYLYNHKPRKEGCIWRSDGRGGRVKVCHLQRK</sequence>
<accession>A0A1C3UWM8</accession>
<dbReference type="OrthoDB" id="7872442at2"/>
<evidence type="ECO:0000313" key="1">
    <source>
        <dbReference type="EMBL" id="SCB19861.1"/>
    </source>
</evidence>
<protein>
    <submittedName>
        <fullName evidence="1">Uncharacterized protein</fullName>
    </submittedName>
</protein>
<dbReference type="RefSeq" id="WP_047555308.1">
    <property type="nucleotide sequence ID" value="NZ_FMAF01000003.1"/>
</dbReference>
<evidence type="ECO:0000313" key="2">
    <source>
        <dbReference type="Proteomes" id="UP000199205"/>
    </source>
</evidence>
<proteinExistence type="predicted"/>
<dbReference type="Proteomes" id="UP000199205">
    <property type="component" value="Unassembled WGS sequence"/>
</dbReference>
<dbReference type="AlphaFoldDB" id="A0A1C3UWM8"/>